<proteinExistence type="predicted"/>
<gene>
    <name evidence="2" type="ORF">CGZ90_12800</name>
</gene>
<keyword evidence="3" id="KW-1185">Reference proteome</keyword>
<accession>A0A235F951</accession>
<dbReference type="EMBL" id="NOII01000003">
    <property type="protein sequence ID" value="OYD57543.1"/>
    <property type="molecule type" value="Genomic_DNA"/>
</dbReference>
<dbReference type="AlphaFoldDB" id="A0A235F951"/>
<evidence type="ECO:0000313" key="3">
    <source>
        <dbReference type="Proteomes" id="UP000215059"/>
    </source>
</evidence>
<reference evidence="2 3" key="1">
    <citation type="submission" date="2017-07" db="EMBL/GenBank/DDBJ databases">
        <title>Fictibacillus sp. nov. GDSW-R2A3 Genome sequencing and assembly.</title>
        <authorList>
            <person name="Mayilraj S."/>
        </authorList>
    </citation>
    <scope>NUCLEOTIDE SEQUENCE [LARGE SCALE GENOMIC DNA]</scope>
    <source>
        <strain evidence="2 3">GDSW-R2A3</strain>
    </source>
</reference>
<comment type="caution">
    <text evidence="2">The sequence shown here is derived from an EMBL/GenBank/DDBJ whole genome shotgun (WGS) entry which is preliminary data.</text>
</comment>
<organism evidence="2 3">
    <name type="scientific">Fictibacillus aquaticus</name>
    <dbReference type="NCBI Taxonomy" id="2021314"/>
    <lineage>
        <taxon>Bacteria</taxon>
        <taxon>Bacillati</taxon>
        <taxon>Bacillota</taxon>
        <taxon>Bacilli</taxon>
        <taxon>Bacillales</taxon>
        <taxon>Fictibacillaceae</taxon>
        <taxon>Fictibacillus</taxon>
    </lineage>
</organism>
<evidence type="ECO:0000256" key="1">
    <source>
        <dbReference type="SAM" id="MobiDB-lite"/>
    </source>
</evidence>
<feature type="region of interest" description="Disordered" evidence="1">
    <location>
        <begin position="30"/>
        <end position="49"/>
    </location>
</feature>
<name>A0A235F951_9BACL</name>
<dbReference type="Proteomes" id="UP000215059">
    <property type="component" value="Unassembled WGS sequence"/>
</dbReference>
<protein>
    <submittedName>
        <fullName evidence="2">Uncharacterized protein</fullName>
    </submittedName>
</protein>
<evidence type="ECO:0000313" key="2">
    <source>
        <dbReference type="EMBL" id="OYD57543.1"/>
    </source>
</evidence>
<sequence length="61" mass="7063">MLKRTKSFDSTVFLLKTTFYNNTKMFVKKNNLDPAKEGGNQDQKQKDTEIQKEECILCADS</sequence>
<dbReference type="RefSeq" id="WP_094252893.1">
    <property type="nucleotide sequence ID" value="NZ_JBHLXL010000001.1"/>
</dbReference>